<evidence type="ECO:0000313" key="2">
    <source>
        <dbReference type="EMBL" id="GAA4366178.1"/>
    </source>
</evidence>
<gene>
    <name evidence="2" type="ORF">GCM10023185_37140</name>
</gene>
<evidence type="ECO:0000313" key="3">
    <source>
        <dbReference type="Proteomes" id="UP001501153"/>
    </source>
</evidence>
<name>A0ABP8IQ57_9BACT</name>
<dbReference type="EMBL" id="BAABGZ010000075">
    <property type="protein sequence ID" value="GAA4366178.1"/>
    <property type="molecule type" value="Genomic_DNA"/>
</dbReference>
<protein>
    <recommendedName>
        <fullName evidence="4">XRE family transcriptional regulator</fullName>
    </recommendedName>
</protein>
<organism evidence="2 3">
    <name type="scientific">Hymenobacter saemangeumensis</name>
    <dbReference type="NCBI Taxonomy" id="1084522"/>
    <lineage>
        <taxon>Bacteria</taxon>
        <taxon>Pseudomonadati</taxon>
        <taxon>Bacteroidota</taxon>
        <taxon>Cytophagia</taxon>
        <taxon>Cytophagales</taxon>
        <taxon>Hymenobacteraceae</taxon>
        <taxon>Hymenobacter</taxon>
    </lineage>
</organism>
<sequence>MRQKLTLPMTRHQISIQAQAATVTASTLAELLQQTGTKIMQFRDGLDINHRTAQRRIKEPETLTIKELLALAALLRVPEQQLVELIRDEYRSRPTPPDGEKPEPLVEPAEKRHSSPNTSVPKRGKK</sequence>
<proteinExistence type="predicted"/>
<comment type="caution">
    <text evidence="2">The sequence shown here is derived from an EMBL/GenBank/DDBJ whole genome shotgun (WGS) entry which is preliminary data.</text>
</comment>
<accession>A0ABP8IQ57</accession>
<reference evidence="3" key="1">
    <citation type="journal article" date="2019" name="Int. J. Syst. Evol. Microbiol.">
        <title>The Global Catalogue of Microorganisms (GCM) 10K type strain sequencing project: providing services to taxonomists for standard genome sequencing and annotation.</title>
        <authorList>
            <consortium name="The Broad Institute Genomics Platform"/>
            <consortium name="The Broad Institute Genome Sequencing Center for Infectious Disease"/>
            <person name="Wu L."/>
            <person name="Ma J."/>
        </authorList>
    </citation>
    <scope>NUCLEOTIDE SEQUENCE [LARGE SCALE GENOMIC DNA]</scope>
    <source>
        <strain evidence="3">JCM 17923</strain>
    </source>
</reference>
<dbReference type="Proteomes" id="UP001501153">
    <property type="component" value="Unassembled WGS sequence"/>
</dbReference>
<feature type="compositionally biased region" description="Basic and acidic residues" evidence="1">
    <location>
        <begin position="88"/>
        <end position="113"/>
    </location>
</feature>
<evidence type="ECO:0000256" key="1">
    <source>
        <dbReference type="SAM" id="MobiDB-lite"/>
    </source>
</evidence>
<keyword evidence="3" id="KW-1185">Reference proteome</keyword>
<feature type="region of interest" description="Disordered" evidence="1">
    <location>
        <begin position="88"/>
        <end position="126"/>
    </location>
</feature>
<evidence type="ECO:0008006" key="4">
    <source>
        <dbReference type="Google" id="ProtNLM"/>
    </source>
</evidence>